<accession>A0A820MZU8</accession>
<dbReference type="EMBL" id="CAJOBE010059643">
    <property type="protein sequence ID" value="CAF4382618.1"/>
    <property type="molecule type" value="Genomic_DNA"/>
</dbReference>
<protein>
    <submittedName>
        <fullName evidence="1">Uncharacterized protein</fullName>
    </submittedName>
</protein>
<reference evidence="1" key="1">
    <citation type="submission" date="2021-02" db="EMBL/GenBank/DDBJ databases">
        <authorList>
            <person name="Nowell W R."/>
        </authorList>
    </citation>
    <scope>NUCLEOTIDE SEQUENCE</scope>
</reference>
<dbReference type="AlphaFoldDB" id="A0A820MZU8"/>
<evidence type="ECO:0000313" key="2">
    <source>
        <dbReference type="Proteomes" id="UP000663874"/>
    </source>
</evidence>
<sequence length="62" mass="7826">IRLQFSQLERTYYDRIWNECRDEFKREFQHLWQKREKERNGGVLPEQSVTWTLESDNENDYN</sequence>
<name>A0A820MZU8_9BILA</name>
<feature type="non-terminal residue" evidence="1">
    <location>
        <position position="62"/>
    </location>
</feature>
<evidence type="ECO:0000313" key="1">
    <source>
        <dbReference type="EMBL" id="CAF4382618.1"/>
    </source>
</evidence>
<gene>
    <name evidence="1" type="ORF">FNK824_LOCUS43355</name>
</gene>
<comment type="caution">
    <text evidence="1">The sequence shown here is derived from an EMBL/GenBank/DDBJ whole genome shotgun (WGS) entry which is preliminary data.</text>
</comment>
<feature type="non-terminal residue" evidence="1">
    <location>
        <position position="1"/>
    </location>
</feature>
<organism evidence="1 2">
    <name type="scientific">Rotaria sordida</name>
    <dbReference type="NCBI Taxonomy" id="392033"/>
    <lineage>
        <taxon>Eukaryota</taxon>
        <taxon>Metazoa</taxon>
        <taxon>Spiralia</taxon>
        <taxon>Gnathifera</taxon>
        <taxon>Rotifera</taxon>
        <taxon>Eurotatoria</taxon>
        <taxon>Bdelloidea</taxon>
        <taxon>Philodinida</taxon>
        <taxon>Philodinidae</taxon>
        <taxon>Rotaria</taxon>
    </lineage>
</organism>
<proteinExistence type="predicted"/>
<dbReference type="Proteomes" id="UP000663874">
    <property type="component" value="Unassembled WGS sequence"/>
</dbReference>